<dbReference type="EMBL" id="HACM01000690">
    <property type="protein sequence ID" value="CRZ01132.1"/>
    <property type="molecule type" value="Transcribed_RNA"/>
</dbReference>
<accession>A0A0H5QHJ3</accession>
<dbReference type="EMBL" id="HACM01000687">
    <property type="protein sequence ID" value="CRZ01129.1"/>
    <property type="molecule type" value="Transcribed_RNA"/>
</dbReference>
<protein>
    <submittedName>
        <fullName evidence="1">Uncharacterized protein</fullName>
    </submittedName>
</protein>
<dbReference type="AlphaFoldDB" id="A0A0H5QHJ3"/>
<sequence length="141" mass="16366">MMSVIDTPMSISFICTQNYPAIICDVMRIPENPAYLLELLEVHPTQRSRRPPRLFGIESEEIAEYGSMCVEYGSDRTRRHLAPIDSQESSSTNQSVYLHENIAASLRYSRRYHDPAQQLRERLNDSVLVPPFLCRDSQQYR</sequence>
<name>A0A0H5QHJ3_9EUKA</name>
<reference evidence="1" key="1">
    <citation type="submission" date="2015-04" db="EMBL/GenBank/DDBJ databases">
        <title>The genome sequence of the plant pathogenic Rhizarian Plasmodiophora brassicae reveals insights in its biotrophic life cycle and the origin of chitin synthesis.</title>
        <authorList>
            <person name="Schwelm A."/>
            <person name="Fogelqvist J."/>
            <person name="Knaust A."/>
            <person name="Julke S."/>
            <person name="Lilja T."/>
            <person name="Dhandapani V."/>
            <person name="Bonilla-Rosso G."/>
            <person name="Karlsson M."/>
            <person name="Shevchenko A."/>
            <person name="Choi S.R."/>
            <person name="Kim H.G."/>
            <person name="Park J.Y."/>
            <person name="Lim Y.P."/>
            <person name="Ludwig-Muller J."/>
            <person name="Dixelius C."/>
        </authorList>
    </citation>
    <scope>NUCLEOTIDE SEQUENCE</scope>
    <source>
        <tissue evidence="1">Potato root galls</tissue>
    </source>
</reference>
<organism evidence="1">
    <name type="scientific">Spongospora subterranea</name>
    <dbReference type="NCBI Taxonomy" id="70186"/>
    <lineage>
        <taxon>Eukaryota</taxon>
        <taxon>Sar</taxon>
        <taxon>Rhizaria</taxon>
        <taxon>Endomyxa</taxon>
        <taxon>Phytomyxea</taxon>
        <taxon>Plasmodiophorida</taxon>
        <taxon>Plasmodiophoridae</taxon>
        <taxon>Spongospora</taxon>
    </lineage>
</organism>
<evidence type="ECO:0000313" key="1">
    <source>
        <dbReference type="EMBL" id="CRZ01132.1"/>
    </source>
</evidence>
<proteinExistence type="predicted"/>